<keyword evidence="11" id="KW-1185">Reference proteome</keyword>
<reference evidence="10 11" key="1">
    <citation type="submission" date="2019-12" db="EMBL/GenBank/DDBJ databases">
        <title>Comparative genomics gives insights into the taxonomy of the Azoarcus-Aromatoleum group and reveals separate origins of nif in the plant-associated Azoarcus and non-plant-associated Aromatoleum sub-groups.</title>
        <authorList>
            <person name="Lafos M."/>
            <person name="Maluk M."/>
            <person name="Batista M."/>
            <person name="Junghare M."/>
            <person name="Carmona M."/>
            <person name="Faoro H."/>
            <person name="Cruz L.M."/>
            <person name="Battistoni F."/>
            <person name="De Souza E."/>
            <person name="Pedrosa F."/>
            <person name="Chen W.-M."/>
            <person name="Poole P.S."/>
            <person name="Dixon R.A."/>
            <person name="James E.K."/>
        </authorList>
    </citation>
    <scope>NUCLEOTIDE SEQUENCE [LARGE SCALE GENOMIC DNA]</scope>
    <source>
        <strain evidence="10 11">22Lin</strain>
    </source>
</reference>
<evidence type="ECO:0000259" key="9">
    <source>
        <dbReference type="Pfam" id="PF00266"/>
    </source>
</evidence>
<dbReference type="PROSITE" id="PS00595">
    <property type="entry name" value="AA_TRANSFER_CLASS_5"/>
    <property type="match status" value="1"/>
</dbReference>
<dbReference type="PANTHER" id="PTHR43586">
    <property type="entry name" value="CYSTEINE DESULFURASE"/>
    <property type="match status" value="1"/>
</dbReference>
<evidence type="ECO:0000256" key="8">
    <source>
        <dbReference type="RuleBase" id="RU004506"/>
    </source>
</evidence>
<dbReference type="Proteomes" id="UP000648984">
    <property type="component" value="Unassembled WGS sequence"/>
</dbReference>
<keyword evidence="5 8" id="KW-0663">Pyridoxal phosphate</keyword>
<dbReference type="InterPro" id="IPR015424">
    <property type="entry name" value="PyrdxlP-dep_Trfase"/>
</dbReference>
<evidence type="ECO:0000256" key="7">
    <source>
        <dbReference type="RuleBase" id="RU004504"/>
    </source>
</evidence>
<organism evidence="10 11">
    <name type="scientific">Aromatoleum diolicum</name>
    <dbReference type="NCBI Taxonomy" id="75796"/>
    <lineage>
        <taxon>Bacteria</taxon>
        <taxon>Pseudomonadati</taxon>
        <taxon>Pseudomonadota</taxon>
        <taxon>Betaproteobacteria</taxon>
        <taxon>Rhodocyclales</taxon>
        <taxon>Rhodocyclaceae</taxon>
        <taxon>Aromatoleum</taxon>
    </lineage>
</organism>
<comment type="similarity">
    <text evidence="3 8">Belongs to the class-V pyridoxal-phosphate-dependent aminotransferase family. Csd subfamily.</text>
</comment>
<comment type="caution">
    <text evidence="10">The sequence shown here is derived from an EMBL/GenBank/DDBJ whole genome shotgun (WGS) entry which is preliminary data.</text>
</comment>
<dbReference type="InterPro" id="IPR010970">
    <property type="entry name" value="Cys_dSase_SufS"/>
</dbReference>
<comment type="function">
    <text evidence="2 8">Catalyzes the removal of elemental sulfur and selenium atoms from L-cysteine, L-cystine, L-selenocysteine, and L-selenocystine to produce L-alanine.</text>
</comment>
<dbReference type="NCBIfam" id="TIGR01979">
    <property type="entry name" value="sufS"/>
    <property type="match status" value="1"/>
</dbReference>
<protein>
    <recommendedName>
        <fullName evidence="8">Cysteine desulfurase</fullName>
        <ecNumber evidence="8">2.8.1.7</ecNumber>
    </recommendedName>
</protein>
<feature type="domain" description="Aminotransferase class V" evidence="9">
    <location>
        <begin position="46"/>
        <end position="414"/>
    </location>
</feature>
<dbReference type="InterPro" id="IPR015421">
    <property type="entry name" value="PyrdxlP-dep_Trfase_major"/>
</dbReference>
<evidence type="ECO:0000256" key="4">
    <source>
        <dbReference type="ARBA" id="ARBA00022679"/>
    </source>
</evidence>
<dbReference type="EMBL" id="WTVQ01000045">
    <property type="protein sequence ID" value="NMG76950.1"/>
    <property type="molecule type" value="Genomic_DNA"/>
</dbReference>
<comment type="cofactor">
    <cofactor evidence="1 7">
        <name>pyridoxal 5'-phosphate</name>
        <dbReference type="ChEBI" id="CHEBI:597326"/>
    </cofactor>
</comment>
<dbReference type="RefSeq" id="WP_169262086.1">
    <property type="nucleotide sequence ID" value="NZ_WTVQ01000045.1"/>
</dbReference>
<name>A0ABX1QG37_9RHOO</name>
<dbReference type="Gene3D" id="3.40.640.10">
    <property type="entry name" value="Type I PLP-dependent aspartate aminotransferase-like (Major domain)"/>
    <property type="match status" value="1"/>
</dbReference>
<dbReference type="InterPro" id="IPR016454">
    <property type="entry name" value="Cysteine_dSase"/>
</dbReference>
<dbReference type="PIRSF" id="PIRSF005572">
    <property type="entry name" value="NifS"/>
    <property type="match status" value="1"/>
</dbReference>
<dbReference type="Gene3D" id="3.90.1150.10">
    <property type="entry name" value="Aspartate Aminotransferase, domain 1"/>
    <property type="match status" value="1"/>
</dbReference>
<comment type="catalytic activity">
    <reaction evidence="6 8">
        <text>(sulfur carrier)-H + L-cysteine = (sulfur carrier)-SH + L-alanine</text>
        <dbReference type="Rhea" id="RHEA:43892"/>
        <dbReference type="Rhea" id="RHEA-COMP:14737"/>
        <dbReference type="Rhea" id="RHEA-COMP:14739"/>
        <dbReference type="ChEBI" id="CHEBI:29917"/>
        <dbReference type="ChEBI" id="CHEBI:35235"/>
        <dbReference type="ChEBI" id="CHEBI:57972"/>
        <dbReference type="ChEBI" id="CHEBI:64428"/>
        <dbReference type="EC" id="2.8.1.7"/>
    </reaction>
</comment>
<proteinExistence type="inferred from homology"/>
<keyword evidence="4 8" id="KW-0808">Transferase</keyword>
<evidence type="ECO:0000256" key="5">
    <source>
        <dbReference type="ARBA" id="ARBA00022898"/>
    </source>
</evidence>
<evidence type="ECO:0000256" key="1">
    <source>
        <dbReference type="ARBA" id="ARBA00001933"/>
    </source>
</evidence>
<evidence type="ECO:0000313" key="10">
    <source>
        <dbReference type="EMBL" id="NMG76950.1"/>
    </source>
</evidence>
<evidence type="ECO:0000313" key="11">
    <source>
        <dbReference type="Proteomes" id="UP000648984"/>
    </source>
</evidence>
<dbReference type="PANTHER" id="PTHR43586:SF8">
    <property type="entry name" value="CYSTEINE DESULFURASE 1, CHLOROPLASTIC"/>
    <property type="match status" value="1"/>
</dbReference>
<dbReference type="CDD" id="cd06453">
    <property type="entry name" value="SufS_like"/>
    <property type="match status" value="1"/>
</dbReference>
<dbReference type="InterPro" id="IPR020578">
    <property type="entry name" value="Aminotrans_V_PyrdxlP_BS"/>
</dbReference>
<evidence type="ECO:0000256" key="3">
    <source>
        <dbReference type="ARBA" id="ARBA00010447"/>
    </source>
</evidence>
<gene>
    <name evidence="10" type="primary">sufS</name>
    <name evidence="10" type="ORF">GPA25_19545</name>
</gene>
<accession>A0ABX1QG37</accession>
<dbReference type="SUPFAM" id="SSF53383">
    <property type="entry name" value="PLP-dependent transferases"/>
    <property type="match status" value="1"/>
</dbReference>
<dbReference type="InterPro" id="IPR015422">
    <property type="entry name" value="PyrdxlP-dep_Trfase_small"/>
</dbReference>
<sequence>MHNSRVELGLLGSATGTESSELAVVFARLRADFPIFERMVHGKPLVYLDNGATSQKPHCVIEAEAHYYARLNANVHRGVHRLSQEATDAYEGARDIVQRFVNAAQREEIVFVRGTTEAINLVANSYGVRFKPGDEILITGMEHHSNIVPWQLACERTGAVLRVAPVNDRGELIVEEFARLLGPRTRFVAVTHVSNALGTINPVRELVAMAHECGVPVLVDGAQAVPHIAVDVQALDCDFYAFSGHKLYGPTGIGVLYGKSALLDAMPPWQGGGDMIREVSFAGMTWNDLPYKFEAGTPNIAGAIGLGAAIRYLSDIGFDRVAAHERALLAYATEQAQTIPGLRMIGTARDKAAIVSFVLEDVHAHDVGTILDLEGVAVRTGHHCAMPLMARFGVPATVRASFALYNTQEEVDALFAALHKVREIFHHA</sequence>
<evidence type="ECO:0000256" key="2">
    <source>
        <dbReference type="ARBA" id="ARBA00002824"/>
    </source>
</evidence>
<dbReference type="InterPro" id="IPR000192">
    <property type="entry name" value="Aminotrans_V_dom"/>
</dbReference>
<dbReference type="Pfam" id="PF00266">
    <property type="entry name" value="Aminotran_5"/>
    <property type="match status" value="1"/>
</dbReference>
<dbReference type="EC" id="2.8.1.7" evidence="8"/>
<evidence type="ECO:0000256" key="6">
    <source>
        <dbReference type="ARBA" id="ARBA00050776"/>
    </source>
</evidence>